<dbReference type="EMBL" id="AJDQ01000007">
    <property type="protein sequence ID" value="EOI56257.1"/>
    <property type="molecule type" value="Genomic_DNA"/>
</dbReference>
<accession>R2Y1T6</accession>
<evidence type="ECO:0000313" key="4">
    <source>
        <dbReference type="Proteomes" id="UP000014160"/>
    </source>
</evidence>
<dbReference type="EMBL" id="ASWH01000001">
    <property type="protein sequence ID" value="EOW82493.1"/>
    <property type="molecule type" value="Genomic_DNA"/>
</dbReference>
<reference evidence="1 3" key="1">
    <citation type="submission" date="2013-02" db="EMBL/GenBank/DDBJ databases">
        <title>The Genome Sequence of Enterococcus gilvus ATCC BAA-350.</title>
        <authorList>
            <consortium name="The Broad Institute Genome Sequencing Platform"/>
            <consortium name="The Broad Institute Genome Sequencing Center for Infectious Disease"/>
            <person name="Earl A.M."/>
            <person name="Gilmore M.S."/>
            <person name="Lebreton F."/>
            <person name="Walker B."/>
            <person name="Young S.K."/>
            <person name="Zeng Q."/>
            <person name="Gargeya S."/>
            <person name="Fitzgerald M."/>
            <person name="Haas B."/>
            <person name="Abouelleil A."/>
            <person name="Alvarado L."/>
            <person name="Arachchi H.M."/>
            <person name="Berlin A.M."/>
            <person name="Chapman S.B."/>
            <person name="Dewar J."/>
            <person name="Goldberg J."/>
            <person name="Griggs A."/>
            <person name="Gujja S."/>
            <person name="Hansen M."/>
            <person name="Howarth C."/>
            <person name="Imamovic A."/>
            <person name="Larimer J."/>
            <person name="McCowan C."/>
            <person name="Murphy C."/>
            <person name="Neiman D."/>
            <person name="Pearson M."/>
            <person name="Priest M."/>
            <person name="Roberts A."/>
            <person name="Saif S."/>
            <person name="Shea T."/>
            <person name="Sisk P."/>
            <person name="Sykes S."/>
            <person name="Wortman J."/>
            <person name="Nusbaum C."/>
            <person name="Birren B."/>
        </authorList>
    </citation>
    <scope>NUCLEOTIDE SEQUENCE [LARGE SCALE GENOMIC DNA]</scope>
    <source>
        <strain evidence="1 3">ATCC BAA-350</strain>
    </source>
</reference>
<dbReference type="AlphaFoldDB" id="R2Y1T6"/>
<gene>
    <name evidence="2" type="ORF">I592_01812</name>
    <name evidence="1" type="ORF">UKC_02155</name>
</gene>
<keyword evidence="4" id="KW-1185">Reference proteome</keyword>
<sequence>MKESSNYKQVINLLDKAHDEADEKTAKLLTCEASSRLDDYLEQKYNVKQPTITELVRSIFELSNISLVESDLNIDDLQDLINRDVWLLSEMLGIKL</sequence>
<comment type="caution">
    <text evidence="1">The sequence shown here is derived from an EMBL/GenBank/DDBJ whole genome shotgun (WGS) entry which is preliminary data.</text>
</comment>
<name>R2Y1T6_9ENTE</name>
<dbReference type="Proteomes" id="UP000013750">
    <property type="component" value="Unassembled WGS sequence"/>
</dbReference>
<dbReference type="PATRIC" id="fig|1158614.3.peg.2167"/>
<reference evidence="2 4" key="2">
    <citation type="submission" date="2013-03" db="EMBL/GenBank/DDBJ databases">
        <title>The Genome Sequence of Enterococcus gilvus ATCC BAA-350 (PacBio/Illumina hybrid assembly).</title>
        <authorList>
            <consortium name="The Broad Institute Genomics Platform"/>
            <consortium name="The Broad Institute Genome Sequencing Center for Infectious Disease"/>
            <person name="Earl A."/>
            <person name="Russ C."/>
            <person name="Gilmore M."/>
            <person name="Surin D."/>
            <person name="Walker B."/>
            <person name="Young S."/>
            <person name="Zeng Q."/>
            <person name="Gargeya S."/>
            <person name="Fitzgerald M."/>
            <person name="Haas B."/>
            <person name="Abouelleil A."/>
            <person name="Allen A.W."/>
            <person name="Alvarado L."/>
            <person name="Arachchi H.M."/>
            <person name="Berlin A.M."/>
            <person name="Chapman S.B."/>
            <person name="Gainer-Dewar J."/>
            <person name="Goldberg J."/>
            <person name="Griggs A."/>
            <person name="Gujja S."/>
            <person name="Hansen M."/>
            <person name="Howarth C."/>
            <person name="Imamovic A."/>
            <person name="Ireland A."/>
            <person name="Larimer J."/>
            <person name="McCowan C."/>
            <person name="Murphy C."/>
            <person name="Pearson M."/>
            <person name="Poon T.W."/>
            <person name="Priest M."/>
            <person name="Roberts A."/>
            <person name="Saif S."/>
            <person name="Shea T."/>
            <person name="Sisk P."/>
            <person name="Sykes S."/>
            <person name="Wortman J."/>
            <person name="Nusbaum C."/>
            <person name="Birren B."/>
        </authorList>
    </citation>
    <scope>NUCLEOTIDE SEQUENCE [LARGE SCALE GENOMIC DNA]</scope>
    <source>
        <strain evidence="2 4">ATCC BAA-350</strain>
    </source>
</reference>
<dbReference type="Proteomes" id="UP000014160">
    <property type="component" value="Unassembled WGS sequence"/>
</dbReference>
<proteinExistence type="predicted"/>
<dbReference type="RefSeq" id="WP_010780549.1">
    <property type="nucleotide sequence ID" value="NZ_ASWH01000001.1"/>
</dbReference>
<evidence type="ECO:0000313" key="3">
    <source>
        <dbReference type="Proteomes" id="UP000013750"/>
    </source>
</evidence>
<dbReference type="HOGENOM" id="CLU_2355396_0_0_9"/>
<evidence type="ECO:0000313" key="1">
    <source>
        <dbReference type="EMBL" id="EOI56257.1"/>
    </source>
</evidence>
<organism evidence="1 3">
    <name type="scientific">Enterococcus gilvus ATCC BAA-350</name>
    <dbReference type="NCBI Taxonomy" id="1158614"/>
    <lineage>
        <taxon>Bacteria</taxon>
        <taxon>Bacillati</taxon>
        <taxon>Bacillota</taxon>
        <taxon>Bacilli</taxon>
        <taxon>Lactobacillales</taxon>
        <taxon>Enterococcaceae</taxon>
        <taxon>Enterococcus</taxon>
    </lineage>
</organism>
<evidence type="ECO:0000313" key="2">
    <source>
        <dbReference type="EMBL" id="EOW82493.1"/>
    </source>
</evidence>
<protein>
    <submittedName>
        <fullName evidence="1">Uncharacterized protein</fullName>
    </submittedName>
</protein>